<dbReference type="InterPro" id="IPR043128">
    <property type="entry name" value="Rev_trsase/Diguanyl_cyclase"/>
</dbReference>
<comment type="catalytic activity">
    <reaction evidence="12 13">
        <text>DNA(n) + a 2'-deoxyribonucleoside 5'-triphosphate = DNA(n+1) + diphosphate</text>
        <dbReference type="Rhea" id="RHEA:22508"/>
        <dbReference type="Rhea" id="RHEA-COMP:17339"/>
        <dbReference type="Rhea" id="RHEA-COMP:17340"/>
        <dbReference type="ChEBI" id="CHEBI:33019"/>
        <dbReference type="ChEBI" id="CHEBI:61560"/>
        <dbReference type="ChEBI" id="CHEBI:173112"/>
        <dbReference type="EC" id="2.7.7.7"/>
    </reaction>
</comment>
<evidence type="ECO:0000313" key="17">
    <source>
        <dbReference type="Proteomes" id="UP000655208"/>
    </source>
</evidence>
<comment type="subcellular location">
    <subcellularLocation>
        <location evidence="13">Cytoplasm</location>
    </subcellularLocation>
</comment>
<dbReference type="GO" id="GO:0003887">
    <property type="term" value="F:DNA-directed DNA polymerase activity"/>
    <property type="evidence" value="ECO:0007669"/>
    <property type="project" value="UniProtKB-UniRule"/>
</dbReference>
<dbReference type="PANTHER" id="PTHR11076">
    <property type="entry name" value="DNA REPAIR POLYMERASE UMUC / TRANSFERASE FAMILY MEMBER"/>
    <property type="match status" value="1"/>
</dbReference>
<dbReference type="Gene3D" id="1.10.150.20">
    <property type="entry name" value="5' to 3' exonuclease, C-terminal subdomain"/>
    <property type="match status" value="1"/>
</dbReference>
<dbReference type="HAMAP" id="MF_01113">
    <property type="entry name" value="DNApol_IV"/>
    <property type="match status" value="1"/>
</dbReference>
<feature type="binding site" evidence="13">
    <location>
        <position position="123"/>
    </location>
    <ligand>
        <name>Mg(2+)</name>
        <dbReference type="ChEBI" id="CHEBI:18420"/>
    </ligand>
</feature>
<evidence type="ECO:0000256" key="5">
    <source>
        <dbReference type="ARBA" id="ARBA00022705"/>
    </source>
</evidence>
<dbReference type="CDD" id="cd03586">
    <property type="entry name" value="PolY_Pol_IV_kappa"/>
    <property type="match status" value="1"/>
</dbReference>
<comment type="cofactor">
    <cofactor evidence="13">
        <name>Mg(2+)</name>
        <dbReference type="ChEBI" id="CHEBI:18420"/>
    </cofactor>
    <text evidence="13">Binds 2 magnesium ions per subunit.</text>
</comment>
<proteinExistence type="inferred from homology"/>
<feature type="compositionally biased region" description="Basic and acidic residues" evidence="14">
    <location>
        <begin position="412"/>
        <end position="425"/>
    </location>
</feature>
<dbReference type="Pfam" id="PF00817">
    <property type="entry name" value="IMS"/>
    <property type="match status" value="1"/>
</dbReference>
<keyword evidence="4 13" id="KW-0548">Nucleotidyltransferase</keyword>
<keyword evidence="17" id="KW-1185">Reference proteome</keyword>
<feature type="domain" description="UmuC" evidence="15">
    <location>
        <begin position="25"/>
        <end position="205"/>
    </location>
</feature>
<evidence type="ECO:0000256" key="7">
    <source>
        <dbReference type="ARBA" id="ARBA00022763"/>
    </source>
</evidence>
<accession>A0A917T6F6</accession>
<keyword evidence="13" id="KW-0238">DNA-binding</keyword>
<protein>
    <recommendedName>
        <fullName evidence="13">DNA polymerase IV</fullName>
        <shortName evidence="13">Pol IV</shortName>
        <ecNumber evidence="13">2.7.7.7</ecNumber>
    </recommendedName>
</protein>
<reference evidence="16" key="1">
    <citation type="journal article" date="2014" name="Int. J. Syst. Evol. Microbiol.">
        <title>Complete genome sequence of Corynebacterium casei LMG S-19264T (=DSM 44701T), isolated from a smear-ripened cheese.</title>
        <authorList>
            <consortium name="US DOE Joint Genome Institute (JGI-PGF)"/>
            <person name="Walter F."/>
            <person name="Albersmeier A."/>
            <person name="Kalinowski J."/>
            <person name="Ruckert C."/>
        </authorList>
    </citation>
    <scope>NUCLEOTIDE SEQUENCE</scope>
    <source>
        <strain evidence="16">CGMCC 4.7308</strain>
    </source>
</reference>
<keyword evidence="6 13" id="KW-0479">Metal-binding</keyword>
<dbReference type="GO" id="GO:0006281">
    <property type="term" value="P:DNA repair"/>
    <property type="evidence" value="ECO:0007669"/>
    <property type="project" value="UniProtKB-UniRule"/>
</dbReference>
<organism evidence="16 17">
    <name type="scientific">Nakamurella endophytica</name>
    <dbReference type="NCBI Taxonomy" id="1748367"/>
    <lineage>
        <taxon>Bacteria</taxon>
        <taxon>Bacillati</taxon>
        <taxon>Actinomycetota</taxon>
        <taxon>Actinomycetes</taxon>
        <taxon>Nakamurellales</taxon>
        <taxon>Nakamurellaceae</taxon>
        <taxon>Nakamurella</taxon>
    </lineage>
</organism>
<evidence type="ECO:0000256" key="9">
    <source>
        <dbReference type="ARBA" id="ARBA00022932"/>
    </source>
</evidence>
<comment type="similarity">
    <text evidence="1 13">Belongs to the DNA polymerase type-Y family.</text>
</comment>
<evidence type="ECO:0000313" key="16">
    <source>
        <dbReference type="EMBL" id="GGM11447.1"/>
    </source>
</evidence>
<dbReference type="GO" id="GO:0009432">
    <property type="term" value="P:SOS response"/>
    <property type="evidence" value="ECO:0007669"/>
    <property type="project" value="TreeGrafter"/>
</dbReference>
<dbReference type="EMBL" id="BMNA01000009">
    <property type="protein sequence ID" value="GGM11447.1"/>
    <property type="molecule type" value="Genomic_DNA"/>
</dbReference>
<keyword evidence="13" id="KW-0963">Cytoplasm</keyword>
<evidence type="ECO:0000259" key="15">
    <source>
        <dbReference type="PROSITE" id="PS50173"/>
    </source>
</evidence>
<evidence type="ECO:0000256" key="11">
    <source>
        <dbReference type="ARBA" id="ARBA00025589"/>
    </source>
</evidence>
<evidence type="ECO:0000256" key="4">
    <source>
        <dbReference type="ARBA" id="ARBA00022695"/>
    </source>
</evidence>
<keyword evidence="2 13" id="KW-0515">Mutator protein</keyword>
<reference evidence="16" key="2">
    <citation type="submission" date="2020-09" db="EMBL/GenBank/DDBJ databases">
        <authorList>
            <person name="Sun Q."/>
            <person name="Zhou Y."/>
        </authorList>
    </citation>
    <scope>NUCLEOTIDE SEQUENCE</scope>
    <source>
        <strain evidence="16">CGMCC 4.7308</strain>
    </source>
</reference>
<evidence type="ECO:0000256" key="8">
    <source>
        <dbReference type="ARBA" id="ARBA00022842"/>
    </source>
</evidence>
<dbReference type="GO" id="GO:0000287">
    <property type="term" value="F:magnesium ion binding"/>
    <property type="evidence" value="ECO:0007669"/>
    <property type="project" value="UniProtKB-UniRule"/>
</dbReference>
<dbReference type="Pfam" id="PF11798">
    <property type="entry name" value="IMS_HHH"/>
    <property type="match status" value="1"/>
</dbReference>
<keyword evidence="7 13" id="KW-0227">DNA damage</keyword>
<dbReference type="NCBIfam" id="NF003015">
    <property type="entry name" value="PRK03858.1"/>
    <property type="match status" value="1"/>
</dbReference>
<dbReference type="InterPro" id="IPR022880">
    <property type="entry name" value="DNApol_IV"/>
</dbReference>
<dbReference type="GO" id="GO:0042276">
    <property type="term" value="P:error-prone translesion synthesis"/>
    <property type="evidence" value="ECO:0007669"/>
    <property type="project" value="TreeGrafter"/>
</dbReference>
<dbReference type="RefSeq" id="WP_188943641.1">
    <property type="nucleotide sequence ID" value="NZ_BMNA01000009.1"/>
</dbReference>
<dbReference type="PANTHER" id="PTHR11076:SF33">
    <property type="entry name" value="DNA POLYMERASE KAPPA"/>
    <property type="match status" value="1"/>
</dbReference>
<dbReference type="Proteomes" id="UP000655208">
    <property type="component" value="Unassembled WGS sequence"/>
</dbReference>
<dbReference type="Gene3D" id="3.40.1170.60">
    <property type="match status" value="1"/>
</dbReference>
<dbReference type="GO" id="GO:0005829">
    <property type="term" value="C:cytosol"/>
    <property type="evidence" value="ECO:0007669"/>
    <property type="project" value="TreeGrafter"/>
</dbReference>
<dbReference type="PROSITE" id="PS50173">
    <property type="entry name" value="UMUC"/>
    <property type="match status" value="1"/>
</dbReference>
<dbReference type="Gene3D" id="3.30.70.270">
    <property type="match status" value="1"/>
</dbReference>
<dbReference type="InterPro" id="IPR050116">
    <property type="entry name" value="DNA_polymerase-Y"/>
</dbReference>
<comment type="subunit">
    <text evidence="13">Monomer.</text>
</comment>
<gene>
    <name evidence="13 16" type="primary">dinB</name>
    <name evidence="16" type="ORF">GCM10011594_34240</name>
</gene>
<evidence type="ECO:0000256" key="3">
    <source>
        <dbReference type="ARBA" id="ARBA00022679"/>
    </source>
</evidence>
<evidence type="ECO:0000256" key="13">
    <source>
        <dbReference type="HAMAP-Rule" id="MF_01113"/>
    </source>
</evidence>
<keyword evidence="3 13" id="KW-0808">Transferase</keyword>
<keyword evidence="9 13" id="KW-0239">DNA-directed DNA polymerase</keyword>
<comment type="function">
    <text evidence="11 13">Poorly processive, error-prone DNA polymerase involved in untargeted mutagenesis. Copies undamaged DNA at stalled replication forks, which arise in vivo from mismatched or misaligned primer ends. These misaligned primers can be extended by PolIV. Exhibits no 3'-5' exonuclease (proofreading) activity. May be involved in translesional synthesis, in conjunction with the beta clamp from PolIII.</text>
</comment>
<dbReference type="InterPro" id="IPR017961">
    <property type="entry name" value="DNA_pol_Y-fam_little_finger"/>
</dbReference>
<feature type="site" description="Substrate discrimination" evidence="13">
    <location>
        <position position="34"/>
    </location>
</feature>
<dbReference type="EC" id="2.7.7.7" evidence="13"/>
<dbReference type="GO" id="GO:0003684">
    <property type="term" value="F:damaged DNA binding"/>
    <property type="evidence" value="ECO:0007669"/>
    <property type="project" value="InterPro"/>
</dbReference>
<dbReference type="InterPro" id="IPR024728">
    <property type="entry name" value="PolY_HhH_motif"/>
</dbReference>
<evidence type="ECO:0000256" key="6">
    <source>
        <dbReference type="ARBA" id="ARBA00022723"/>
    </source>
</evidence>
<dbReference type="AlphaFoldDB" id="A0A917T6F6"/>
<keyword evidence="10 13" id="KW-0234">DNA repair</keyword>
<evidence type="ECO:0000256" key="1">
    <source>
        <dbReference type="ARBA" id="ARBA00010945"/>
    </source>
</evidence>
<keyword evidence="8 13" id="KW-0460">Magnesium</keyword>
<dbReference type="InterPro" id="IPR001126">
    <property type="entry name" value="UmuC"/>
</dbReference>
<feature type="active site" evidence="13">
    <location>
        <position position="124"/>
    </location>
</feature>
<sequence>MGQTPGPRRHVTADPDAVDDTACTVLHVDMDAFFASVELRRQPELRGRPMMVAGPSQRGVVLSATYEARRYGIRSAMPTSRARLLCPDVVVVAPDHDAYRAASRDVMRLFHDVTPVVEPVSIDEAFLDVTGARRLAGRPGAIARDLRRRIADELGLTATVGASATKFVAKLASGLAKPDGLLVVPPADVRALLGPLPVRALWGVGPKSAAVLESLGIRTVGEVADTDPALLARALGPAAGAKAHELARGIDPRAVEPDVAEGSIGAESTFETDIASRTRMSRELLALAERTGRRARQAGVSGRVVVLKVRYSDWSTVTRAVTLDTATDTSRTVHRTAEQLLDRLGWAGRRVRLLGVRLEGLVPTAEVTEQLQFGAPEGPPEWRVAESVMDRVSERFGPTAVRPASLVSGGPRPDRESPPKRDPVR</sequence>
<dbReference type="Pfam" id="PF11799">
    <property type="entry name" value="IMS_C"/>
    <property type="match status" value="1"/>
</dbReference>
<dbReference type="SUPFAM" id="SSF100879">
    <property type="entry name" value="Lesion bypass DNA polymerase (Y-family), little finger domain"/>
    <property type="match status" value="1"/>
</dbReference>
<feature type="binding site" evidence="13">
    <location>
        <position position="29"/>
    </location>
    <ligand>
        <name>Mg(2+)</name>
        <dbReference type="ChEBI" id="CHEBI:18420"/>
    </ligand>
</feature>
<keyword evidence="5 13" id="KW-0235">DNA replication</keyword>
<comment type="caution">
    <text evidence="16">The sequence shown here is derived from an EMBL/GenBank/DDBJ whole genome shotgun (WGS) entry which is preliminary data.</text>
</comment>
<dbReference type="InterPro" id="IPR036775">
    <property type="entry name" value="DNA_pol_Y-fam_lit_finger_sf"/>
</dbReference>
<evidence type="ECO:0000256" key="12">
    <source>
        <dbReference type="ARBA" id="ARBA00049244"/>
    </source>
</evidence>
<dbReference type="SUPFAM" id="SSF56672">
    <property type="entry name" value="DNA/RNA polymerases"/>
    <property type="match status" value="1"/>
</dbReference>
<feature type="region of interest" description="Disordered" evidence="14">
    <location>
        <begin position="395"/>
        <end position="425"/>
    </location>
</feature>
<name>A0A917T6F6_9ACTN</name>
<dbReference type="FunFam" id="3.30.1490.100:FF:000004">
    <property type="entry name" value="DNA polymerase IV"/>
    <property type="match status" value="1"/>
</dbReference>
<evidence type="ECO:0000256" key="10">
    <source>
        <dbReference type="ARBA" id="ARBA00023204"/>
    </source>
</evidence>
<evidence type="ECO:0000256" key="14">
    <source>
        <dbReference type="SAM" id="MobiDB-lite"/>
    </source>
</evidence>
<dbReference type="InterPro" id="IPR043502">
    <property type="entry name" value="DNA/RNA_pol_sf"/>
</dbReference>
<evidence type="ECO:0000256" key="2">
    <source>
        <dbReference type="ARBA" id="ARBA00022457"/>
    </source>
</evidence>
<dbReference type="Gene3D" id="3.30.1490.100">
    <property type="entry name" value="DNA polymerase, Y-family, little finger domain"/>
    <property type="match status" value="1"/>
</dbReference>
<dbReference type="NCBIfam" id="NF002677">
    <property type="entry name" value="PRK02406.1"/>
    <property type="match status" value="1"/>
</dbReference>
<dbReference type="GO" id="GO:0006261">
    <property type="term" value="P:DNA-templated DNA replication"/>
    <property type="evidence" value="ECO:0007669"/>
    <property type="project" value="UniProtKB-UniRule"/>
</dbReference>